<keyword evidence="1" id="KW-0812">Transmembrane</keyword>
<keyword evidence="1" id="KW-1133">Transmembrane helix</keyword>
<keyword evidence="1" id="KW-0472">Membrane</keyword>
<dbReference type="EMBL" id="CP068570">
    <property type="protein sequence ID" value="QQZ49721.1"/>
    <property type="molecule type" value="Genomic_DNA"/>
</dbReference>
<proteinExistence type="predicted"/>
<evidence type="ECO:0000313" key="2">
    <source>
        <dbReference type="EMBL" id="MBR7620993.1"/>
    </source>
</evidence>
<evidence type="ECO:0000256" key="1">
    <source>
        <dbReference type="SAM" id="Phobius"/>
    </source>
</evidence>
<accession>A0A941D6E0</accession>
<organism evidence="2 4">
    <name type="scientific">Phenylobacterium glaciei</name>
    <dbReference type="NCBI Taxonomy" id="2803784"/>
    <lineage>
        <taxon>Bacteria</taxon>
        <taxon>Pseudomonadati</taxon>
        <taxon>Pseudomonadota</taxon>
        <taxon>Alphaproteobacteria</taxon>
        <taxon>Caulobacterales</taxon>
        <taxon>Caulobacteraceae</taxon>
        <taxon>Phenylobacterium</taxon>
    </lineage>
</organism>
<dbReference type="Proteomes" id="UP000622580">
    <property type="component" value="Unassembled WGS sequence"/>
</dbReference>
<protein>
    <submittedName>
        <fullName evidence="2">Uncharacterized protein</fullName>
    </submittedName>
</protein>
<sequence>MLKSITARISAERAAMAFVILASALVGRQAAIGMDAAQGVSALAAILGASMLVVMVKSWPKPERIKVKARRDD</sequence>
<dbReference type="RefSeq" id="WP_215341781.1">
    <property type="nucleotide sequence ID" value="NZ_JAGSGD010000001.1"/>
</dbReference>
<name>A0A941D6E0_9CAUL</name>
<dbReference type="AlphaFoldDB" id="A0A941D6E0"/>
<dbReference type="EMBL" id="JAGSGD010000001">
    <property type="protein sequence ID" value="MBR7620993.1"/>
    <property type="molecule type" value="Genomic_DNA"/>
</dbReference>
<feature type="transmembrane region" description="Helical" evidence="1">
    <location>
        <begin position="40"/>
        <end position="60"/>
    </location>
</feature>
<gene>
    <name evidence="2" type="ORF">JKL49_16485</name>
    <name evidence="3" type="ORF">JKL49_23210</name>
</gene>
<reference evidence="3" key="1">
    <citation type="submission" date="2021-01" db="EMBL/GenBank/DDBJ databases">
        <title>Genome sequence of Phenylobacterium sp. 20VBR1 isolated from a valley glaceir, Ny-Alesund, Svalbard.</title>
        <authorList>
            <person name="Thomas F.A."/>
            <person name="Krishnan K.P."/>
            <person name="Sinha R.K."/>
        </authorList>
    </citation>
    <scope>NUCLEOTIDE SEQUENCE</scope>
    <source>
        <strain evidence="3">20VBR1</strain>
    </source>
</reference>
<evidence type="ECO:0000313" key="3">
    <source>
        <dbReference type="EMBL" id="QQZ49721.1"/>
    </source>
</evidence>
<reference evidence="2" key="2">
    <citation type="submission" date="2021-04" db="EMBL/GenBank/DDBJ databases">
        <title>Draft genome assembly of strain Phenylobacterium sp. 20VBR1 using MiniION and Illumina platforms.</title>
        <authorList>
            <person name="Thomas F.A."/>
            <person name="Krishnan K.P."/>
            <person name="Sinha R.K."/>
        </authorList>
    </citation>
    <scope>NUCLEOTIDE SEQUENCE</scope>
    <source>
        <strain evidence="2">20VBR1</strain>
    </source>
</reference>
<evidence type="ECO:0000313" key="4">
    <source>
        <dbReference type="Proteomes" id="UP000622580"/>
    </source>
</evidence>
<keyword evidence="4" id="KW-1185">Reference proteome</keyword>